<protein>
    <recommendedName>
        <fullName evidence="1">Retrotransposon gag domain-containing protein</fullName>
    </recommendedName>
</protein>
<dbReference type="EMBL" id="JARKNE010000011">
    <property type="protein sequence ID" value="KAK5786720.1"/>
    <property type="molecule type" value="Genomic_DNA"/>
</dbReference>
<reference evidence="2 3" key="1">
    <citation type="submission" date="2023-03" db="EMBL/GenBank/DDBJ databases">
        <title>WGS of Gossypium arboreum.</title>
        <authorList>
            <person name="Yu D."/>
        </authorList>
    </citation>
    <scope>NUCLEOTIDE SEQUENCE [LARGE SCALE GENOMIC DNA]</scope>
    <source>
        <tissue evidence="2">Leaf</tissue>
    </source>
</reference>
<organism evidence="2 3">
    <name type="scientific">Gossypium arboreum</name>
    <name type="common">Tree cotton</name>
    <name type="synonym">Gossypium nanking</name>
    <dbReference type="NCBI Taxonomy" id="29729"/>
    <lineage>
        <taxon>Eukaryota</taxon>
        <taxon>Viridiplantae</taxon>
        <taxon>Streptophyta</taxon>
        <taxon>Embryophyta</taxon>
        <taxon>Tracheophyta</taxon>
        <taxon>Spermatophyta</taxon>
        <taxon>Magnoliopsida</taxon>
        <taxon>eudicotyledons</taxon>
        <taxon>Gunneridae</taxon>
        <taxon>Pentapetalae</taxon>
        <taxon>rosids</taxon>
        <taxon>malvids</taxon>
        <taxon>Malvales</taxon>
        <taxon>Malvaceae</taxon>
        <taxon>Malvoideae</taxon>
        <taxon>Gossypium</taxon>
    </lineage>
</organism>
<proteinExistence type="predicted"/>
<evidence type="ECO:0000313" key="2">
    <source>
        <dbReference type="EMBL" id="KAK5786720.1"/>
    </source>
</evidence>
<feature type="domain" description="Retrotransposon gag" evidence="1">
    <location>
        <begin position="39"/>
        <end position="113"/>
    </location>
</feature>
<gene>
    <name evidence="2" type="ORF">PVK06_041363</name>
</gene>
<name>A0ABR0NA78_GOSAR</name>
<dbReference type="Proteomes" id="UP001358586">
    <property type="component" value="Chromosome 11"/>
</dbReference>
<evidence type="ECO:0000259" key="1">
    <source>
        <dbReference type="Pfam" id="PF03732"/>
    </source>
</evidence>
<evidence type="ECO:0000313" key="3">
    <source>
        <dbReference type="Proteomes" id="UP001358586"/>
    </source>
</evidence>
<comment type="caution">
    <text evidence="2">The sequence shown here is derived from an EMBL/GenBank/DDBJ whole genome shotgun (WGS) entry which is preliminary data.</text>
</comment>
<accession>A0ABR0NA78</accession>
<sequence>MMTPLNMKIEELKGELVVYEVTVEKWGIGVDTQASIDERQVGTAIGTWVEFQNEFRKQFYLEYTEEEAWAKLRQLMQQSIIREYAREFTKLLLQILDLSEKETFYWFKAGLNPRVKQDLHQLGAKELTKAMTEM</sequence>
<dbReference type="Pfam" id="PF03732">
    <property type="entry name" value="Retrotrans_gag"/>
    <property type="match status" value="1"/>
</dbReference>
<dbReference type="InterPro" id="IPR005162">
    <property type="entry name" value="Retrotrans_gag_dom"/>
</dbReference>
<keyword evidence="3" id="KW-1185">Reference proteome</keyword>